<dbReference type="STRING" id="1200352.A606_02305"/>
<dbReference type="OrthoDB" id="271159at2"/>
<dbReference type="EMBL" id="CP003696">
    <property type="protein sequence ID" value="AGP30114.1"/>
    <property type="molecule type" value="Genomic_DNA"/>
</dbReference>
<gene>
    <name evidence="1" type="ORF">A606_02305</name>
</gene>
<dbReference type="AlphaFoldDB" id="S4XCA1"/>
<protein>
    <submittedName>
        <fullName evidence="1">Uncharacterized protein</fullName>
    </submittedName>
</protein>
<sequence>MTPSTVSVQQAAALLGISKSTCDRWLNHGTFPTPFTKVEKTWIIPIRPIYELLGYPTEKVDEFVHSTSAAA</sequence>
<dbReference type="Proteomes" id="UP000014809">
    <property type="component" value="Chromosome"/>
</dbReference>
<dbReference type="PATRIC" id="fig|1200352.3.peg.464"/>
<accession>S4XCA1</accession>
<dbReference type="RefSeq" id="WP_020440479.1">
    <property type="nucleotide sequence ID" value="NC_021663.1"/>
</dbReference>
<name>S4XCA1_9CORY</name>
<reference evidence="1 2" key="1">
    <citation type="submission" date="2012-06" db="EMBL/GenBank/DDBJ databases">
        <title>Complete genome sequence of Corynebacterium terpenotabidum Y-11 (=DSM 44721).</title>
        <authorList>
            <person name="Ruckert C."/>
            <person name="Albersmeier A."/>
            <person name="Al-Dilaimi A."/>
            <person name="Szczepanowski R."/>
            <person name="Kalinowski J."/>
        </authorList>
    </citation>
    <scope>NUCLEOTIDE SEQUENCE [LARGE SCALE GENOMIC DNA]</scope>
    <source>
        <strain evidence="1 2">Y-11</strain>
    </source>
</reference>
<organism evidence="1 2">
    <name type="scientific">Corynebacterium terpenotabidum Y-11</name>
    <dbReference type="NCBI Taxonomy" id="1200352"/>
    <lineage>
        <taxon>Bacteria</taxon>
        <taxon>Bacillati</taxon>
        <taxon>Actinomycetota</taxon>
        <taxon>Actinomycetes</taxon>
        <taxon>Mycobacteriales</taxon>
        <taxon>Corynebacteriaceae</taxon>
        <taxon>Corynebacterium</taxon>
    </lineage>
</organism>
<keyword evidence="2" id="KW-1185">Reference proteome</keyword>
<evidence type="ECO:0000313" key="2">
    <source>
        <dbReference type="Proteomes" id="UP000014809"/>
    </source>
</evidence>
<proteinExistence type="predicted"/>
<dbReference type="KEGG" id="cter:A606_02305"/>
<evidence type="ECO:0000313" key="1">
    <source>
        <dbReference type="EMBL" id="AGP30114.1"/>
    </source>
</evidence>
<dbReference type="HOGENOM" id="CLU_2733209_0_0_11"/>